<evidence type="ECO:0000259" key="5">
    <source>
        <dbReference type="PROSITE" id="PS51465"/>
    </source>
</evidence>
<proteinExistence type="predicted"/>
<keyword evidence="1" id="KW-0808">Transferase</keyword>
<dbReference type="Pfam" id="PF00066">
    <property type="entry name" value="Notch"/>
    <property type="match status" value="1"/>
</dbReference>
<keyword evidence="4" id="KW-0325">Glycoprotein</keyword>
<dbReference type="SUPFAM" id="SSF100895">
    <property type="entry name" value="Kazal-type serine protease inhibitors"/>
    <property type="match status" value="1"/>
</dbReference>
<sequence length="464" mass="50420">MCRGGLNVQMYKGSAAEGSSTGDWVKRELAWHSVLHTYEEDLCKHFGKSHSRRGSPLPPGNIELRVALDTLPPMVIAGGYKLKIKVIDSAGKAMTCLRVHVDVPQGKSGELFRRAQALPMAHAGRALMSGAEGCNCPYSDPVCGEDGQTYDSTCQASCATIDTAYLGKCDYQVVRDGRALSSGLCADGCYNGWPGDGACDSACYNWECNYDGGYCDATPEQSQSQSLSPRCGGQRPTMSQVCAKMTMPPSLFFQQHDASGLTGCGDAAGMCFLDFELQGSCCQTRVAAMMECKDYNDVLGILEMGSDDCSEVAGWGWCPYFAEGLCCEACSEEATTCADGCYDGWLGDGMCDSACNNWECNYDRGDCDEEPPTDPEGLDCGQCTDADRGLRVQRIRRACFVRIRIRVCVRELLLQFLLRSQLAFFWLRLMVSCLGLQSYTHALSVGRDCGVAVRQCRCALFLSA</sequence>
<evidence type="ECO:0000313" key="7">
    <source>
        <dbReference type="Proteomes" id="UP001189429"/>
    </source>
</evidence>
<name>A0ABN9RQ26_9DINO</name>
<dbReference type="PROSITE" id="PS51465">
    <property type="entry name" value="KAZAL_2"/>
    <property type="match status" value="1"/>
</dbReference>
<dbReference type="Gene3D" id="4.10.470.20">
    <property type="match status" value="1"/>
</dbReference>
<dbReference type="InterPro" id="IPR047141">
    <property type="entry name" value="Stealth"/>
</dbReference>
<evidence type="ECO:0000256" key="2">
    <source>
        <dbReference type="ARBA" id="ARBA00022737"/>
    </source>
</evidence>
<accession>A0ABN9RQ26</accession>
<keyword evidence="3" id="KW-1015">Disulfide bond</keyword>
<feature type="domain" description="Kazal-like" evidence="5">
    <location>
        <begin position="134"/>
        <end position="171"/>
    </location>
</feature>
<dbReference type="InterPro" id="IPR002350">
    <property type="entry name" value="Kazal_dom"/>
</dbReference>
<organism evidence="6 7">
    <name type="scientific">Prorocentrum cordatum</name>
    <dbReference type="NCBI Taxonomy" id="2364126"/>
    <lineage>
        <taxon>Eukaryota</taxon>
        <taxon>Sar</taxon>
        <taxon>Alveolata</taxon>
        <taxon>Dinophyceae</taxon>
        <taxon>Prorocentrales</taxon>
        <taxon>Prorocentraceae</taxon>
        <taxon>Prorocentrum</taxon>
    </lineage>
</organism>
<protein>
    <recommendedName>
        <fullName evidence="5">Kazal-like domain-containing protein</fullName>
    </recommendedName>
</protein>
<dbReference type="Pfam" id="PF07648">
    <property type="entry name" value="Kazal_2"/>
    <property type="match status" value="1"/>
</dbReference>
<evidence type="ECO:0000256" key="4">
    <source>
        <dbReference type="ARBA" id="ARBA00023180"/>
    </source>
</evidence>
<dbReference type="InterPro" id="IPR000800">
    <property type="entry name" value="Notch_dom"/>
</dbReference>
<evidence type="ECO:0000256" key="1">
    <source>
        <dbReference type="ARBA" id="ARBA00022679"/>
    </source>
</evidence>
<comment type="caution">
    <text evidence="6">The sequence shown here is derived from an EMBL/GenBank/DDBJ whole genome shotgun (WGS) entry which is preliminary data.</text>
</comment>
<dbReference type="EMBL" id="CAUYUJ010007557">
    <property type="protein sequence ID" value="CAK0821139.1"/>
    <property type="molecule type" value="Genomic_DNA"/>
</dbReference>
<dbReference type="InterPro" id="IPR036058">
    <property type="entry name" value="Kazal_dom_sf"/>
</dbReference>
<dbReference type="Proteomes" id="UP001189429">
    <property type="component" value="Unassembled WGS sequence"/>
</dbReference>
<evidence type="ECO:0000256" key="3">
    <source>
        <dbReference type="ARBA" id="ARBA00023157"/>
    </source>
</evidence>
<dbReference type="PANTHER" id="PTHR24045">
    <property type="match status" value="1"/>
</dbReference>
<dbReference type="PANTHER" id="PTHR24045:SF0">
    <property type="entry name" value="N-ACETYLGLUCOSAMINE-1-PHOSPHOTRANSFERASE SUBUNITS ALPHA_BETA"/>
    <property type="match status" value="1"/>
</dbReference>
<dbReference type="SMART" id="SM00280">
    <property type="entry name" value="KAZAL"/>
    <property type="match status" value="1"/>
</dbReference>
<evidence type="ECO:0000313" key="6">
    <source>
        <dbReference type="EMBL" id="CAK0821139.1"/>
    </source>
</evidence>
<gene>
    <name evidence="6" type="ORF">PCOR1329_LOCUS22547</name>
</gene>
<keyword evidence="7" id="KW-1185">Reference proteome</keyword>
<reference evidence="6" key="1">
    <citation type="submission" date="2023-10" db="EMBL/GenBank/DDBJ databases">
        <authorList>
            <person name="Chen Y."/>
            <person name="Shah S."/>
            <person name="Dougan E. K."/>
            <person name="Thang M."/>
            <person name="Chan C."/>
        </authorList>
    </citation>
    <scope>NUCLEOTIDE SEQUENCE [LARGE SCALE GENOMIC DNA]</scope>
</reference>
<dbReference type="Gene3D" id="3.30.60.30">
    <property type="match status" value="1"/>
</dbReference>
<keyword evidence="2" id="KW-0677">Repeat</keyword>